<dbReference type="EMBL" id="AAHK01000246">
    <property type="protein sequence ID" value="EAN94885.1"/>
    <property type="molecule type" value="Genomic_DNA"/>
</dbReference>
<dbReference type="SMR" id="Q4DQU2"/>
<feature type="region of interest" description="Disordered" evidence="1">
    <location>
        <begin position="357"/>
        <end position="377"/>
    </location>
</feature>
<protein>
    <submittedName>
        <fullName evidence="3">Uncharacterized protein</fullName>
    </submittedName>
</protein>
<dbReference type="InParanoid" id="Q4DQU2"/>
<dbReference type="eggNOG" id="ENOG502RX78">
    <property type="taxonomic scope" value="Eukaryota"/>
</dbReference>
<feature type="transmembrane region" description="Helical" evidence="2">
    <location>
        <begin position="12"/>
        <end position="36"/>
    </location>
</feature>
<sequence>MSFLFPKNLRSCDFMLCIIIYAIFLFSIVCVCVFISRSLYLLMARVGTTAAAVARCTRRIRAPLDHLIMSPSDPDQVVTAIRTTDAAIVTWYMPLAELQRVLHRRYEAEQFGELTSPSTTSVSSSTGQQSPNDGTADASDGAGGGTVPLGFLTLVAGRNYPLKQTWLERCFDPAPHPTLSLRVAVMDRIHWQRTAWMANSICRSICWGRLPQKIFSVNLDWKNDVCIDATFDAAADRYTAPYELRVPGLGFHLTLQDTGTTLLDPTSRIVDGFLDNESALHRLSLAREVNMQGLGGSVYRQMLWSTPSLPNNAEVVRFDPGTLFKRCFGVDPPVAKPVAAWLVQEVEKTLLYRMEGEVEDENDPNSATTYGDRSLTERVQKKAMNRYNGFRDEVRGKVYSDLDGRELPR</sequence>
<comment type="caution">
    <text evidence="3">The sequence shown here is derived from an EMBL/GenBank/DDBJ whole genome shotgun (WGS) entry which is preliminary data.</text>
</comment>
<keyword evidence="4" id="KW-1185">Reference proteome</keyword>
<feature type="region of interest" description="Disordered" evidence="1">
    <location>
        <begin position="113"/>
        <end position="140"/>
    </location>
</feature>
<dbReference type="KEGG" id="tcr:511821.50"/>
<feature type="compositionally biased region" description="Low complexity" evidence="1">
    <location>
        <begin position="115"/>
        <end position="140"/>
    </location>
</feature>
<evidence type="ECO:0000313" key="3">
    <source>
        <dbReference type="EMBL" id="EAN94885.1"/>
    </source>
</evidence>
<name>Q4DQU2_TRYCC</name>
<evidence type="ECO:0000256" key="1">
    <source>
        <dbReference type="SAM" id="MobiDB-lite"/>
    </source>
</evidence>
<keyword evidence="2" id="KW-0472">Membrane</keyword>
<organism evidence="3 4">
    <name type="scientific">Trypanosoma cruzi (strain CL Brener)</name>
    <dbReference type="NCBI Taxonomy" id="353153"/>
    <lineage>
        <taxon>Eukaryota</taxon>
        <taxon>Discoba</taxon>
        <taxon>Euglenozoa</taxon>
        <taxon>Kinetoplastea</taxon>
        <taxon>Metakinetoplastina</taxon>
        <taxon>Trypanosomatida</taxon>
        <taxon>Trypanosomatidae</taxon>
        <taxon>Trypanosoma</taxon>
        <taxon>Schizotrypanum</taxon>
    </lineage>
</organism>
<keyword evidence="2" id="KW-1133">Transmembrane helix</keyword>
<evidence type="ECO:0000313" key="4">
    <source>
        <dbReference type="Proteomes" id="UP000002296"/>
    </source>
</evidence>
<proteinExistence type="predicted"/>
<gene>
    <name evidence="3" type="ORF">Tc00.1047053511821.50</name>
</gene>
<dbReference type="PaxDb" id="353153-Q4DQU2"/>
<reference evidence="3 4" key="1">
    <citation type="journal article" date="2005" name="Science">
        <title>The genome sequence of Trypanosoma cruzi, etiologic agent of Chagas disease.</title>
        <authorList>
            <person name="El-Sayed N.M."/>
            <person name="Myler P.J."/>
            <person name="Bartholomeu D.C."/>
            <person name="Nilsson D."/>
            <person name="Aggarwal G."/>
            <person name="Tran A.N."/>
            <person name="Ghedin E."/>
            <person name="Worthey E.A."/>
            <person name="Delcher A.L."/>
            <person name="Blandin G."/>
            <person name="Westenberger S.J."/>
            <person name="Caler E."/>
            <person name="Cerqueira G.C."/>
            <person name="Branche C."/>
            <person name="Haas B."/>
            <person name="Anupama A."/>
            <person name="Arner E."/>
            <person name="Aslund L."/>
            <person name="Attipoe P."/>
            <person name="Bontempi E."/>
            <person name="Bringaud F."/>
            <person name="Burton P."/>
            <person name="Cadag E."/>
            <person name="Campbell D.A."/>
            <person name="Carrington M."/>
            <person name="Crabtree J."/>
            <person name="Darban H."/>
            <person name="da Silveira J.F."/>
            <person name="de Jong P."/>
            <person name="Edwards K."/>
            <person name="Englund P.T."/>
            <person name="Fazelina G."/>
            <person name="Feldblyum T."/>
            <person name="Ferella M."/>
            <person name="Frasch A.C."/>
            <person name="Gull K."/>
            <person name="Horn D."/>
            <person name="Hou L."/>
            <person name="Huang Y."/>
            <person name="Kindlund E."/>
            <person name="Klingbeil M."/>
            <person name="Kluge S."/>
            <person name="Koo H."/>
            <person name="Lacerda D."/>
            <person name="Levin M.J."/>
            <person name="Lorenzi H."/>
            <person name="Louie T."/>
            <person name="Machado C.R."/>
            <person name="McCulloch R."/>
            <person name="McKenna A."/>
            <person name="Mizuno Y."/>
            <person name="Mottram J.C."/>
            <person name="Nelson S."/>
            <person name="Ochaya S."/>
            <person name="Osoegawa K."/>
            <person name="Pai G."/>
            <person name="Parsons M."/>
            <person name="Pentony M."/>
            <person name="Pettersson U."/>
            <person name="Pop M."/>
            <person name="Ramirez J.L."/>
            <person name="Rinta J."/>
            <person name="Robertson L."/>
            <person name="Salzberg S.L."/>
            <person name="Sanchez D.O."/>
            <person name="Seyler A."/>
            <person name="Sharma R."/>
            <person name="Shetty J."/>
            <person name="Simpson A.J."/>
            <person name="Sisk E."/>
            <person name="Tammi M.T."/>
            <person name="Tarleton R."/>
            <person name="Teixeira S."/>
            <person name="Van Aken S."/>
            <person name="Vogt C."/>
            <person name="Ward P.N."/>
            <person name="Wickstead B."/>
            <person name="Wortman J."/>
            <person name="White O."/>
            <person name="Fraser C.M."/>
            <person name="Stuart K.D."/>
            <person name="Andersson B."/>
        </authorList>
    </citation>
    <scope>NUCLEOTIDE SEQUENCE [LARGE SCALE GENOMIC DNA]</scope>
    <source>
        <strain evidence="3 4">CL Brener</strain>
    </source>
</reference>
<accession>Q4DQU2</accession>
<dbReference type="RefSeq" id="XP_816736.1">
    <property type="nucleotide sequence ID" value="XM_811643.1"/>
</dbReference>
<keyword evidence="2" id="KW-0812">Transmembrane</keyword>
<dbReference type="Proteomes" id="UP000002296">
    <property type="component" value="Unassembled WGS sequence"/>
</dbReference>
<evidence type="ECO:0000256" key="2">
    <source>
        <dbReference type="SAM" id="Phobius"/>
    </source>
</evidence>
<dbReference type="AlphaFoldDB" id="Q4DQU2"/>
<dbReference type="GeneID" id="3548674"/>